<reference evidence="2 3" key="1">
    <citation type="submission" date="2024-05" db="EMBL/GenBank/DDBJ databases">
        <authorList>
            <person name="Wallberg A."/>
        </authorList>
    </citation>
    <scope>NUCLEOTIDE SEQUENCE [LARGE SCALE GENOMIC DNA]</scope>
</reference>
<proteinExistence type="predicted"/>
<evidence type="ECO:0000313" key="2">
    <source>
        <dbReference type="EMBL" id="CAL4105942.1"/>
    </source>
</evidence>
<keyword evidence="3" id="KW-1185">Reference proteome</keyword>
<organism evidence="2 3">
    <name type="scientific">Meganyctiphanes norvegica</name>
    <name type="common">Northern krill</name>
    <name type="synonym">Thysanopoda norvegica</name>
    <dbReference type="NCBI Taxonomy" id="48144"/>
    <lineage>
        <taxon>Eukaryota</taxon>
        <taxon>Metazoa</taxon>
        <taxon>Ecdysozoa</taxon>
        <taxon>Arthropoda</taxon>
        <taxon>Crustacea</taxon>
        <taxon>Multicrustacea</taxon>
        <taxon>Malacostraca</taxon>
        <taxon>Eumalacostraca</taxon>
        <taxon>Eucarida</taxon>
        <taxon>Euphausiacea</taxon>
        <taxon>Euphausiidae</taxon>
        <taxon>Meganyctiphanes</taxon>
    </lineage>
</organism>
<sequence>MKHLILIAFILLLKGKDVYCGCWYCDNFPDGEGGYDPSCGMDGYHGKQTYGDPEEDTCYTSIHYDGSHRIIRQRTPQVLEDGLCFDSGFAVTCFCTPTVDEPYCNSNLCQHCDIPNFNMSYTGPLH</sequence>
<evidence type="ECO:0000313" key="3">
    <source>
        <dbReference type="Proteomes" id="UP001497623"/>
    </source>
</evidence>
<evidence type="ECO:0000256" key="1">
    <source>
        <dbReference type="SAM" id="SignalP"/>
    </source>
</evidence>
<dbReference type="AlphaFoldDB" id="A0AAV2QX68"/>
<dbReference type="Proteomes" id="UP001497623">
    <property type="component" value="Unassembled WGS sequence"/>
</dbReference>
<feature type="signal peptide" evidence="1">
    <location>
        <begin position="1"/>
        <end position="20"/>
    </location>
</feature>
<name>A0AAV2QX68_MEGNR</name>
<dbReference type="EMBL" id="CAXKWB010012912">
    <property type="protein sequence ID" value="CAL4105942.1"/>
    <property type="molecule type" value="Genomic_DNA"/>
</dbReference>
<feature type="chain" id="PRO_5043595569" evidence="1">
    <location>
        <begin position="21"/>
        <end position="126"/>
    </location>
</feature>
<keyword evidence="1" id="KW-0732">Signal</keyword>
<gene>
    <name evidence="2" type="ORF">MNOR_LOCUS18215</name>
</gene>
<protein>
    <submittedName>
        <fullName evidence="2">Uncharacterized protein</fullName>
    </submittedName>
</protein>
<comment type="caution">
    <text evidence="2">The sequence shown here is derived from an EMBL/GenBank/DDBJ whole genome shotgun (WGS) entry which is preliminary data.</text>
</comment>
<accession>A0AAV2QX68</accession>